<dbReference type="PANTHER" id="PTHR46623">
    <property type="entry name" value="CARBOXYMETHYLENEBUTENOLIDASE-RELATED"/>
    <property type="match status" value="1"/>
</dbReference>
<keyword evidence="3" id="KW-1185">Reference proteome</keyword>
<dbReference type="SUPFAM" id="SSF53474">
    <property type="entry name" value="alpha/beta-Hydrolases"/>
    <property type="match status" value="1"/>
</dbReference>
<dbReference type="Pfam" id="PF01738">
    <property type="entry name" value="DLH"/>
    <property type="match status" value="1"/>
</dbReference>
<evidence type="ECO:0000259" key="1">
    <source>
        <dbReference type="Pfam" id="PF01738"/>
    </source>
</evidence>
<dbReference type="InterPro" id="IPR002925">
    <property type="entry name" value="Dienelactn_hydro"/>
</dbReference>
<dbReference type="PANTHER" id="PTHR46623:SF6">
    <property type="entry name" value="ALPHA_BETA-HYDROLASES SUPERFAMILY PROTEIN"/>
    <property type="match status" value="1"/>
</dbReference>
<dbReference type="Gene3D" id="3.40.50.1820">
    <property type="entry name" value="alpha/beta hydrolase"/>
    <property type="match status" value="1"/>
</dbReference>
<dbReference type="GO" id="GO:0016787">
    <property type="term" value="F:hydrolase activity"/>
    <property type="evidence" value="ECO:0007669"/>
    <property type="project" value="UniProtKB-KW"/>
</dbReference>
<accession>A0ABW1AB12</accession>
<organism evidence="2 3">
    <name type="scientific">Actinomadura rugatobispora</name>
    <dbReference type="NCBI Taxonomy" id="1994"/>
    <lineage>
        <taxon>Bacteria</taxon>
        <taxon>Bacillati</taxon>
        <taxon>Actinomycetota</taxon>
        <taxon>Actinomycetes</taxon>
        <taxon>Streptosporangiales</taxon>
        <taxon>Thermomonosporaceae</taxon>
        <taxon>Actinomadura</taxon>
    </lineage>
</organism>
<evidence type="ECO:0000313" key="2">
    <source>
        <dbReference type="EMBL" id="MFC5751933.1"/>
    </source>
</evidence>
<dbReference type="EC" id="3.1.-.-" evidence="2"/>
<protein>
    <submittedName>
        <fullName evidence="2">Dienelactone hydrolase family protein</fullName>
        <ecNumber evidence="2">3.1.-.-</ecNumber>
    </submittedName>
</protein>
<name>A0ABW1AB12_9ACTN</name>
<dbReference type="EMBL" id="JBHSON010000077">
    <property type="protein sequence ID" value="MFC5751933.1"/>
    <property type="molecule type" value="Genomic_DNA"/>
</dbReference>
<reference evidence="3" key="1">
    <citation type="journal article" date="2019" name="Int. J. Syst. Evol. Microbiol.">
        <title>The Global Catalogue of Microorganisms (GCM) 10K type strain sequencing project: providing services to taxonomists for standard genome sequencing and annotation.</title>
        <authorList>
            <consortium name="The Broad Institute Genomics Platform"/>
            <consortium name="The Broad Institute Genome Sequencing Center for Infectious Disease"/>
            <person name="Wu L."/>
            <person name="Ma J."/>
        </authorList>
    </citation>
    <scope>NUCLEOTIDE SEQUENCE [LARGE SCALE GENOMIC DNA]</scope>
    <source>
        <strain evidence="3">KCTC 42087</strain>
    </source>
</reference>
<dbReference type="InterPro" id="IPR051049">
    <property type="entry name" value="Dienelactone_hydrolase-like"/>
</dbReference>
<comment type="caution">
    <text evidence="2">The sequence shown here is derived from an EMBL/GenBank/DDBJ whole genome shotgun (WGS) entry which is preliminary data.</text>
</comment>
<sequence length="243" mass="25804">MPDITIPAGAGRLPAYLAVPEGEGPWPAVVVVFEALGANEDMRAQADRFAAQGYLALLPDFYRGAPWLRCVRAAMRQLFARRGPMFDHIEGARAWLAGRDDSTGRVGVIGFCMGGGFALVAAARYDFQAAAVNYGILPRDPVRALDGACPVVASYGGRDRMLSGAAGKLERALTVLDVPHDVKEYPGAGHSFLTEAELPAPMSAISKVILGHGKGREDAAHGWDRIFAFFDSHLVAPGAEAKG</sequence>
<proteinExistence type="predicted"/>
<feature type="domain" description="Dienelactone hydrolase" evidence="1">
    <location>
        <begin position="14"/>
        <end position="233"/>
    </location>
</feature>
<dbReference type="RefSeq" id="WP_378287895.1">
    <property type="nucleotide sequence ID" value="NZ_JBHSON010000077.1"/>
</dbReference>
<gene>
    <name evidence="2" type="ORF">ACFPZN_40525</name>
</gene>
<dbReference type="InterPro" id="IPR029058">
    <property type="entry name" value="AB_hydrolase_fold"/>
</dbReference>
<keyword evidence="2" id="KW-0378">Hydrolase</keyword>
<dbReference type="Proteomes" id="UP001596074">
    <property type="component" value="Unassembled WGS sequence"/>
</dbReference>
<evidence type="ECO:0000313" key="3">
    <source>
        <dbReference type="Proteomes" id="UP001596074"/>
    </source>
</evidence>